<gene>
    <name evidence="2" type="ORF">GCM10022207_13890</name>
</gene>
<feature type="region of interest" description="Disordered" evidence="1">
    <location>
        <begin position="1"/>
        <end position="46"/>
    </location>
</feature>
<evidence type="ECO:0008006" key="4">
    <source>
        <dbReference type="Google" id="ProtNLM"/>
    </source>
</evidence>
<dbReference type="SUPFAM" id="SSF69318">
    <property type="entry name" value="Integrin alpha N-terminal domain"/>
    <property type="match status" value="1"/>
</dbReference>
<feature type="region of interest" description="Disordered" evidence="1">
    <location>
        <begin position="147"/>
        <end position="177"/>
    </location>
</feature>
<accession>A0ABP7JSI3</accession>
<comment type="caution">
    <text evidence="2">The sequence shown here is derived from an EMBL/GenBank/DDBJ whole genome shotgun (WGS) entry which is preliminary data.</text>
</comment>
<dbReference type="RefSeq" id="WP_345546929.1">
    <property type="nucleotide sequence ID" value="NZ_BAAAZA010000003.1"/>
</dbReference>
<dbReference type="Gene3D" id="2.130.10.130">
    <property type="entry name" value="Integrin alpha, N-terminal"/>
    <property type="match status" value="1"/>
</dbReference>
<keyword evidence="3" id="KW-1185">Reference proteome</keyword>
<name>A0ABP7JSI3_9ACTN</name>
<protein>
    <recommendedName>
        <fullName evidence="4">VCBS repeat-containing protein</fullName>
    </recommendedName>
</protein>
<organism evidence="2 3">
    <name type="scientific">Streptomyces lannensis</name>
    <dbReference type="NCBI Taxonomy" id="766498"/>
    <lineage>
        <taxon>Bacteria</taxon>
        <taxon>Bacillati</taxon>
        <taxon>Actinomycetota</taxon>
        <taxon>Actinomycetes</taxon>
        <taxon>Kitasatosporales</taxon>
        <taxon>Streptomycetaceae</taxon>
        <taxon>Streptomyces</taxon>
    </lineage>
</organism>
<dbReference type="Proteomes" id="UP001501563">
    <property type="component" value="Unassembled WGS sequence"/>
</dbReference>
<dbReference type="EMBL" id="BAAAZA010000003">
    <property type="protein sequence ID" value="GAA3852466.1"/>
    <property type="molecule type" value="Genomic_DNA"/>
</dbReference>
<proteinExistence type="predicted"/>
<dbReference type="InterPro" id="IPR028994">
    <property type="entry name" value="Integrin_alpha_N"/>
</dbReference>
<sequence length="192" mass="20430">MADLDGDGTADRVSSPSRTGAGLTITFGAEGGRGAKVGPRDLVGERGDGAKDVLAVVADFDRDGWSDLFVVATGAFQGDDPVRPDVSELRLGPFSARGRGQSDHHVDLSEPRAIAVADYDHDRYPDLASYGHEGDGVYSTTARLGGVKGLDRRSDDRNRAYTKEADQTDRATPDSMPEADLTAFYPLCVGRI</sequence>
<evidence type="ECO:0000313" key="3">
    <source>
        <dbReference type="Proteomes" id="UP001501563"/>
    </source>
</evidence>
<evidence type="ECO:0000313" key="2">
    <source>
        <dbReference type="EMBL" id="GAA3852466.1"/>
    </source>
</evidence>
<evidence type="ECO:0000256" key="1">
    <source>
        <dbReference type="SAM" id="MobiDB-lite"/>
    </source>
</evidence>
<feature type="compositionally biased region" description="Basic and acidic residues" evidence="1">
    <location>
        <begin position="149"/>
        <end position="172"/>
    </location>
</feature>
<reference evidence="3" key="1">
    <citation type="journal article" date="2019" name="Int. J. Syst. Evol. Microbiol.">
        <title>The Global Catalogue of Microorganisms (GCM) 10K type strain sequencing project: providing services to taxonomists for standard genome sequencing and annotation.</title>
        <authorList>
            <consortium name="The Broad Institute Genomics Platform"/>
            <consortium name="The Broad Institute Genome Sequencing Center for Infectious Disease"/>
            <person name="Wu L."/>
            <person name="Ma J."/>
        </authorList>
    </citation>
    <scope>NUCLEOTIDE SEQUENCE [LARGE SCALE GENOMIC DNA]</scope>
    <source>
        <strain evidence="3">JCM 16578</strain>
    </source>
</reference>